<reference evidence="3 4" key="1">
    <citation type="submission" date="2019-03" db="EMBL/GenBank/DDBJ databases">
        <title>Freshwater and sediment microbial communities from various areas in North America, analyzing microbe dynamics in response to fracking.</title>
        <authorList>
            <person name="Lamendella R."/>
        </authorList>
    </citation>
    <scope>NUCLEOTIDE SEQUENCE [LARGE SCALE GENOMIC DNA]</scope>
    <source>
        <strain evidence="3 4">175.2</strain>
    </source>
</reference>
<dbReference type="SMART" id="SM00869">
    <property type="entry name" value="Autotransporter"/>
    <property type="match status" value="1"/>
</dbReference>
<evidence type="ECO:0000313" key="4">
    <source>
        <dbReference type="Proteomes" id="UP000295097"/>
    </source>
</evidence>
<evidence type="ECO:0000313" key="3">
    <source>
        <dbReference type="EMBL" id="TCT39276.1"/>
    </source>
</evidence>
<feature type="signal peptide" evidence="1">
    <location>
        <begin position="1"/>
        <end position="27"/>
    </location>
</feature>
<name>A0A4R3NTL7_9HYPH</name>
<evidence type="ECO:0000256" key="1">
    <source>
        <dbReference type="SAM" id="SignalP"/>
    </source>
</evidence>
<dbReference type="EMBL" id="SMAR01000013">
    <property type="protein sequence ID" value="TCT39276.1"/>
    <property type="molecule type" value="Genomic_DNA"/>
</dbReference>
<dbReference type="NCBIfam" id="TIGR04393">
    <property type="entry name" value="rpt_T5SS_PEPC"/>
    <property type="match status" value="7"/>
</dbReference>
<dbReference type="Proteomes" id="UP000295097">
    <property type="component" value="Unassembled WGS sequence"/>
</dbReference>
<dbReference type="Gene3D" id="2.40.128.130">
    <property type="entry name" value="Autotransporter beta-domain"/>
    <property type="match status" value="1"/>
</dbReference>
<keyword evidence="1" id="KW-0732">Signal</keyword>
<dbReference type="InterPro" id="IPR036709">
    <property type="entry name" value="Autotransporte_beta_dom_sf"/>
</dbReference>
<organism evidence="3 4">
    <name type="scientific">Martelella mediterranea</name>
    <dbReference type="NCBI Taxonomy" id="293089"/>
    <lineage>
        <taxon>Bacteria</taxon>
        <taxon>Pseudomonadati</taxon>
        <taxon>Pseudomonadota</taxon>
        <taxon>Alphaproteobacteria</taxon>
        <taxon>Hyphomicrobiales</taxon>
        <taxon>Aurantimonadaceae</taxon>
        <taxon>Martelella</taxon>
    </lineage>
</organism>
<dbReference type="PROSITE" id="PS51208">
    <property type="entry name" value="AUTOTRANSPORTER"/>
    <property type="match status" value="1"/>
</dbReference>
<dbReference type="InterPro" id="IPR012332">
    <property type="entry name" value="Autotransporter_pectin_lyase_C"/>
</dbReference>
<dbReference type="SUPFAM" id="SSF103515">
    <property type="entry name" value="Autotransporter"/>
    <property type="match status" value="1"/>
</dbReference>
<dbReference type="Pfam" id="PF03797">
    <property type="entry name" value="Autotransporter"/>
    <property type="match status" value="1"/>
</dbReference>
<dbReference type="InterPro" id="IPR030895">
    <property type="entry name" value="T5SS_PEPC_rpt"/>
</dbReference>
<dbReference type="InterPro" id="IPR011050">
    <property type="entry name" value="Pectin_lyase_fold/virulence"/>
</dbReference>
<dbReference type="RefSeq" id="WP_132311160.1">
    <property type="nucleotide sequence ID" value="NZ_SMAR01000013.1"/>
</dbReference>
<feature type="domain" description="Autotransporter" evidence="2">
    <location>
        <begin position="1003"/>
        <end position="1287"/>
    </location>
</feature>
<evidence type="ECO:0000259" key="2">
    <source>
        <dbReference type="PROSITE" id="PS51208"/>
    </source>
</evidence>
<keyword evidence="4" id="KW-1185">Reference proteome</keyword>
<dbReference type="Gene3D" id="2.160.20.20">
    <property type="match status" value="1"/>
</dbReference>
<gene>
    <name evidence="3" type="ORF">EDC90_101317</name>
</gene>
<sequence>MRIHRQSTLRRKLLLCSSALSVFISGAAVSADFDWTGAVSDEWYQSGNWNEGGAPATDTPGNGDNVTIGAAANDPAIPAGSGTEQLGTFIIGDSSAGAMTAEGAVTVDRAIFGKNAAGSGSLSLTGAAAYFNSNDYLVVGGEGSGLLELSAGARAFSTNAITIGQASGSVGTVTISGAGSLLRTSSASGNGLRIGDEGTGRITVSDGGKIESNLSVLGSEVGSSGTVELTGAGSEWNGYGDLYIGLSGRGDVSARDGAQIVSGSVSIGKNNTSVLNNAEVSGASSRWTVYNSVSIGGDITGEGTGGFGALSVRDGAEMTASNVLIGNVENSDGVINVDNSSKLTVSAGLRSGVSGRGELAVTGGGKVAIDNAVVGVNQTGDGAITVSGADSELTVTNGLTSGASGEGEVTISDGASLETKDTVIGQNAGSVGEMAVSSGARWTNQATTTVGGSGQATLSVTDGAVATSSTTIIGQNASGEGSVTVGGAGSSFQLSGDMTIGQSGYGLLVIEDGGSVKGTRSVIGAGAGSVGIASIAGGTWTVNGDLIVADKGRGALTLSGGGTVSASSIRVASSQGSAGSLNIGAGSGATPSSAGTLDVAQISFGSGDGRLVFNHTDGDYLFEPQINGPVEISVESGTTILTADNNNSGSTRILAGAELRLGDGGENGSLNGDIELSSDGRLAFDRADELDFRGTFSGSGTLIQDGQGAVRLSADSAEFSGPAQVNHGQLLVDGDLRKTSVSVASGALIGGSGTIGTTDVATGGIFQSGDRNGALAVDGDLSFDRDATYRALITENFETTSVTGDVRFDDTVVDLAFVPGGALQQNYNLLSAGSITGTYEASADALPPHFRGTFDDDGKTLSLGLAYVGGDYRFSELGRSVNSQLVRAFNDGEPLKGTLSAAMLLSGVGYENAMTTLGGELGVNGAVVATLGMQDFLRRSSNPSRLLAGWRSIEKNEDEEGNAPSPALAYWSVGNDGGYGSALGAGQARWDWMASSRARAYGPFNPDNAIWLEYNGQSGSIDTDYAVGNSGADLSGNTVEGGYLAAIDDTTSLGLVMGGGSTRYDQTDQDGTADDSSFRAAVSAAGQTKAGLYGTASLGVGVDRIETERTVSFSGVTDRLRGSFSATTVGGRLEAGGRIVNDGVALIPFAAASAVYSSVPGYREEVLSGSGQSALTYSDNDMFRGTVEAGIGFDTAAGNAARRFSLNGRVAYVYRYGPDRDTNAQFVSLPGYGFNITSNAPTGSAVSANVGARVQLSTQTDLSFNAYGEWADGYAALIASAKLRYVW</sequence>
<dbReference type="OrthoDB" id="7195851at2"/>
<feature type="chain" id="PRO_5020526104" evidence="1">
    <location>
        <begin position="28"/>
        <end position="1287"/>
    </location>
</feature>
<proteinExistence type="predicted"/>
<dbReference type="InterPro" id="IPR005546">
    <property type="entry name" value="Autotransporte_beta"/>
</dbReference>
<dbReference type="SUPFAM" id="SSF51126">
    <property type="entry name" value="Pectin lyase-like"/>
    <property type="match status" value="1"/>
</dbReference>
<protein>
    <submittedName>
        <fullName evidence="3">T5SS/PEP-CTERM-associated repeat protein</fullName>
    </submittedName>
</protein>
<accession>A0A4R3NTL7</accession>
<comment type="caution">
    <text evidence="3">The sequence shown here is derived from an EMBL/GenBank/DDBJ whole genome shotgun (WGS) entry which is preliminary data.</text>
</comment>